<comment type="caution">
    <text evidence="3">The sequence shown here is derived from an EMBL/GenBank/DDBJ whole genome shotgun (WGS) entry which is preliminary data.</text>
</comment>
<feature type="signal peptide" evidence="2">
    <location>
        <begin position="1"/>
        <end position="28"/>
    </location>
</feature>
<keyword evidence="2" id="KW-0732">Signal</keyword>
<gene>
    <name evidence="3" type="ORF">AQI88_42065</name>
</gene>
<feature type="chain" id="PRO_5007100908" evidence="2">
    <location>
        <begin position="29"/>
        <end position="120"/>
    </location>
</feature>
<reference evidence="3 4" key="1">
    <citation type="submission" date="2015-10" db="EMBL/GenBank/DDBJ databases">
        <title>Draft genome sequence of Streptomyces cellostaticus DSM 40189, type strain for the species Streptomyces cellostaticus.</title>
        <authorList>
            <person name="Ruckert C."/>
            <person name="Winkler A."/>
            <person name="Kalinowski J."/>
            <person name="Kampfer P."/>
            <person name="Glaeser S."/>
        </authorList>
    </citation>
    <scope>NUCLEOTIDE SEQUENCE [LARGE SCALE GENOMIC DNA]</scope>
    <source>
        <strain evidence="3 4">DSM 40189</strain>
    </source>
</reference>
<proteinExistence type="predicted"/>
<feature type="compositionally biased region" description="Low complexity" evidence="1">
    <location>
        <begin position="24"/>
        <end position="33"/>
    </location>
</feature>
<keyword evidence="4" id="KW-1185">Reference proteome</keyword>
<evidence type="ECO:0000313" key="3">
    <source>
        <dbReference type="EMBL" id="KUM84092.1"/>
    </source>
</evidence>
<name>A0A101N044_9ACTN</name>
<evidence type="ECO:0000256" key="2">
    <source>
        <dbReference type="SAM" id="SignalP"/>
    </source>
</evidence>
<sequence>MTTTAKRAAVTAALLTAVLAATAPAADAQTQPTPSDPHAVHTADGEHARGRGVIYYEVEPSFPAIPSAADKNVLRAEATQNTLKAEQARLNQGGLYNWMERGFQLRNMQIEDVLNRPTVA</sequence>
<dbReference type="AlphaFoldDB" id="A0A101N044"/>
<dbReference type="EMBL" id="LMWL01000137">
    <property type="protein sequence ID" value="KUM84092.1"/>
    <property type="molecule type" value="Genomic_DNA"/>
</dbReference>
<protein>
    <submittedName>
        <fullName evidence="3">Uncharacterized protein</fullName>
    </submittedName>
</protein>
<accession>A0A101N044</accession>
<evidence type="ECO:0000256" key="1">
    <source>
        <dbReference type="SAM" id="MobiDB-lite"/>
    </source>
</evidence>
<evidence type="ECO:0000313" key="4">
    <source>
        <dbReference type="Proteomes" id="UP000054241"/>
    </source>
</evidence>
<feature type="region of interest" description="Disordered" evidence="1">
    <location>
        <begin position="24"/>
        <end position="46"/>
    </location>
</feature>
<dbReference type="Proteomes" id="UP000054241">
    <property type="component" value="Unassembled WGS sequence"/>
</dbReference>
<dbReference type="RefSeq" id="WP_067011111.1">
    <property type="nucleotide sequence ID" value="NZ_BNDU01000002.1"/>
</dbReference>
<organism evidence="3 4">
    <name type="scientific">Streptomyces cellostaticus</name>
    <dbReference type="NCBI Taxonomy" id="67285"/>
    <lineage>
        <taxon>Bacteria</taxon>
        <taxon>Bacillati</taxon>
        <taxon>Actinomycetota</taxon>
        <taxon>Actinomycetes</taxon>
        <taxon>Kitasatosporales</taxon>
        <taxon>Streptomycetaceae</taxon>
        <taxon>Streptomyces</taxon>
    </lineage>
</organism>